<dbReference type="SUPFAM" id="SSF88659">
    <property type="entry name" value="Sigma3 and sigma4 domains of RNA polymerase sigma factors"/>
    <property type="match status" value="1"/>
</dbReference>
<evidence type="ECO:0000256" key="4">
    <source>
        <dbReference type="ARBA" id="ARBA00023125"/>
    </source>
</evidence>
<dbReference type="InterPro" id="IPR039425">
    <property type="entry name" value="RNA_pol_sigma-70-like"/>
</dbReference>
<evidence type="ECO:0000256" key="5">
    <source>
        <dbReference type="ARBA" id="ARBA00023163"/>
    </source>
</evidence>
<dbReference type="Gene3D" id="1.10.1740.10">
    <property type="match status" value="1"/>
</dbReference>
<keyword evidence="5 6" id="KW-0804">Transcription</keyword>
<keyword evidence="10" id="KW-1185">Reference proteome</keyword>
<dbReference type="GO" id="GO:0003677">
    <property type="term" value="F:DNA binding"/>
    <property type="evidence" value="ECO:0007669"/>
    <property type="project" value="UniProtKB-KW"/>
</dbReference>
<organism evidence="9 10">
    <name type="scientific">Paenibacillus albilobatus</name>
    <dbReference type="NCBI Taxonomy" id="2716884"/>
    <lineage>
        <taxon>Bacteria</taxon>
        <taxon>Bacillati</taxon>
        <taxon>Bacillota</taxon>
        <taxon>Bacilli</taxon>
        <taxon>Bacillales</taxon>
        <taxon>Paenibacillaceae</taxon>
        <taxon>Paenibacillus</taxon>
    </lineage>
</organism>
<protein>
    <recommendedName>
        <fullName evidence="6">RNA polymerase sigma factor</fullName>
    </recommendedName>
</protein>
<evidence type="ECO:0000313" key="10">
    <source>
        <dbReference type="Proteomes" id="UP000679779"/>
    </source>
</evidence>
<dbReference type="InterPro" id="IPR013249">
    <property type="entry name" value="RNA_pol_sigma70_r4_t2"/>
</dbReference>
<feature type="domain" description="RNA polymerase sigma factor 70 region 4 type 2" evidence="8">
    <location>
        <begin position="101"/>
        <end position="148"/>
    </location>
</feature>
<dbReference type="GO" id="GO:0016987">
    <property type="term" value="F:sigma factor activity"/>
    <property type="evidence" value="ECO:0007669"/>
    <property type="project" value="UniProtKB-KW"/>
</dbReference>
<dbReference type="InterPro" id="IPR036388">
    <property type="entry name" value="WH-like_DNA-bd_sf"/>
</dbReference>
<proteinExistence type="inferred from homology"/>
<evidence type="ECO:0000256" key="2">
    <source>
        <dbReference type="ARBA" id="ARBA00023015"/>
    </source>
</evidence>
<dbReference type="GO" id="GO:0006352">
    <property type="term" value="P:DNA-templated transcription initiation"/>
    <property type="evidence" value="ECO:0007669"/>
    <property type="project" value="InterPro"/>
</dbReference>
<dbReference type="InterPro" id="IPR014284">
    <property type="entry name" value="RNA_pol_sigma-70_dom"/>
</dbReference>
<dbReference type="InterPro" id="IPR013324">
    <property type="entry name" value="RNA_pol_sigma_r3/r4-like"/>
</dbReference>
<dbReference type="SUPFAM" id="SSF88946">
    <property type="entry name" value="Sigma2 domain of RNA polymerase sigma factors"/>
    <property type="match status" value="1"/>
</dbReference>
<keyword evidence="2 6" id="KW-0805">Transcription regulation</keyword>
<comment type="caution">
    <text evidence="9">The sequence shown here is derived from an EMBL/GenBank/DDBJ whole genome shotgun (WGS) entry which is preliminary data.</text>
</comment>
<dbReference type="PROSITE" id="PS01063">
    <property type="entry name" value="SIGMA70_ECF"/>
    <property type="match status" value="1"/>
</dbReference>
<keyword evidence="9" id="KW-0240">DNA-directed RNA polymerase</keyword>
<keyword evidence="4 6" id="KW-0238">DNA-binding</keyword>
<dbReference type="InterPro" id="IPR000838">
    <property type="entry name" value="RNA_pol_sigma70_ECF_CS"/>
</dbReference>
<sequence>MIRQLLHRGKVIKHYLVRIGANPSDAEEIVQDTLLKGITHIDSIKPAKFMSWLFKVATHKYYDRYRKETRRGKTASFELLSFMNGPSPEDHYLQKEKSLGVKELLNRIPQKYKQMLILKYDLGLSYDEISRLLNVKTERVKTDLYRARNMFKKMYEGERQDEQ</sequence>
<feature type="domain" description="RNA polymerase sigma-70 region 2" evidence="7">
    <location>
        <begin position="10"/>
        <end position="71"/>
    </location>
</feature>
<dbReference type="Pfam" id="PF08281">
    <property type="entry name" value="Sigma70_r4_2"/>
    <property type="match status" value="1"/>
</dbReference>
<evidence type="ECO:0000259" key="8">
    <source>
        <dbReference type="Pfam" id="PF08281"/>
    </source>
</evidence>
<dbReference type="Pfam" id="PF04542">
    <property type="entry name" value="Sigma70_r2"/>
    <property type="match status" value="1"/>
</dbReference>
<dbReference type="NCBIfam" id="TIGR02937">
    <property type="entry name" value="sigma70-ECF"/>
    <property type="match status" value="1"/>
</dbReference>
<keyword evidence="3 6" id="KW-0731">Sigma factor</keyword>
<evidence type="ECO:0000313" key="9">
    <source>
        <dbReference type="EMBL" id="GIO30778.1"/>
    </source>
</evidence>
<comment type="similarity">
    <text evidence="1 6">Belongs to the sigma-70 factor family. ECF subfamily.</text>
</comment>
<dbReference type="InterPro" id="IPR013325">
    <property type="entry name" value="RNA_pol_sigma_r2"/>
</dbReference>
<evidence type="ECO:0000259" key="7">
    <source>
        <dbReference type="Pfam" id="PF04542"/>
    </source>
</evidence>
<dbReference type="PANTHER" id="PTHR43133:SF8">
    <property type="entry name" value="RNA POLYMERASE SIGMA FACTOR HI_1459-RELATED"/>
    <property type="match status" value="1"/>
</dbReference>
<dbReference type="PANTHER" id="PTHR43133">
    <property type="entry name" value="RNA POLYMERASE ECF-TYPE SIGMA FACTO"/>
    <property type="match status" value="1"/>
</dbReference>
<evidence type="ECO:0000256" key="3">
    <source>
        <dbReference type="ARBA" id="ARBA00023082"/>
    </source>
</evidence>
<evidence type="ECO:0000256" key="1">
    <source>
        <dbReference type="ARBA" id="ARBA00010641"/>
    </source>
</evidence>
<accession>A0A920CAD4</accession>
<dbReference type="Proteomes" id="UP000679779">
    <property type="component" value="Unassembled WGS sequence"/>
</dbReference>
<reference evidence="9" key="1">
    <citation type="submission" date="2021-03" db="EMBL/GenBank/DDBJ databases">
        <title>Antimicrobial resistance genes in bacteria isolated from Japanese honey, and their potential for conferring macrolide and lincosamide resistance in the American foulbrood pathogen Paenibacillus larvae.</title>
        <authorList>
            <person name="Okamoto M."/>
            <person name="Kumagai M."/>
            <person name="Kanamori H."/>
            <person name="Takamatsu D."/>
        </authorList>
    </citation>
    <scope>NUCLEOTIDE SEQUENCE</scope>
    <source>
        <strain evidence="9">J2TS6</strain>
    </source>
</reference>
<dbReference type="AlphaFoldDB" id="A0A920CAD4"/>
<dbReference type="CDD" id="cd06171">
    <property type="entry name" value="Sigma70_r4"/>
    <property type="match status" value="1"/>
</dbReference>
<dbReference type="GO" id="GO:0006950">
    <property type="term" value="P:response to stress"/>
    <property type="evidence" value="ECO:0007669"/>
    <property type="project" value="UniProtKB-ARBA"/>
</dbReference>
<dbReference type="GO" id="GO:0000428">
    <property type="term" value="C:DNA-directed RNA polymerase complex"/>
    <property type="evidence" value="ECO:0007669"/>
    <property type="project" value="UniProtKB-KW"/>
</dbReference>
<dbReference type="EMBL" id="BORQ01000002">
    <property type="protein sequence ID" value="GIO30778.1"/>
    <property type="molecule type" value="Genomic_DNA"/>
</dbReference>
<dbReference type="RefSeq" id="WP_160041108.1">
    <property type="nucleotide sequence ID" value="NZ_BORQ01000002.1"/>
</dbReference>
<dbReference type="Gene3D" id="1.10.10.10">
    <property type="entry name" value="Winged helix-like DNA-binding domain superfamily/Winged helix DNA-binding domain"/>
    <property type="match status" value="1"/>
</dbReference>
<name>A0A920CAD4_9BACL</name>
<dbReference type="InterPro" id="IPR007627">
    <property type="entry name" value="RNA_pol_sigma70_r2"/>
</dbReference>
<evidence type="ECO:0000256" key="6">
    <source>
        <dbReference type="RuleBase" id="RU000716"/>
    </source>
</evidence>
<gene>
    <name evidence="9" type="ORF">J2TS6_19190</name>
</gene>